<feature type="chain" id="PRO_5032291203" evidence="1">
    <location>
        <begin position="20"/>
        <end position="271"/>
    </location>
</feature>
<name>A0A857C9D5_9HYPH</name>
<dbReference type="AlphaFoldDB" id="A0A857C9D5"/>
<dbReference type="KEGG" id="siw:GH266_13955"/>
<reference evidence="3 4" key="1">
    <citation type="submission" date="2019-12" db="EMBL/GenBank/DDBJ databases">
        <title>The genome of Stappia indica PHM037.</title>
        <authorList>
            <person name="Kacar D."/>
            <person name="Galan B."/>
            <person name="Canedo L."/>
            <person name="Rodriguez P."/>
            <person name="de la Calle F."/>
            <person name="Garcia J.L."/>
        </authorList>
    </citation>
    <scope>NUCLEOTIDE SEQUENCE [LARGE SCALE GENOMIC DNA]</scope>
    <source>
        <strain evidence="3 4">PHM037</strain>
    </source>
</reference>
<dbReference type="OrthoDB" id="9808544at2"/>
<protein>
    <submittedName>
        <fullName evidence="3">Lytic murein transglycosylase</fullName>
    </submittedName>
</protein>
<feature type="domain" description="Transglycosylase SLT" evidence="2">
    <location>
        <begin position="34"/>
        <end position="240"/>
    </location>
</feature>
<dbReference type="GO" id="GO:0009253">
    <property type="term" value="P:peptidoglycan catabolic process"/>
    <property type="evidence" value="ECO:0007669"/>
    <property type="project" value="TreeGrafter"/>
</dbReference>
<dbReference type="FunFam" id="1.10.8.350:FF:000001">
    <property type="entry name" value="Lytic murein transglycosylase B"/>
    <property type="match status" value="1"/>
</dbReference>
<dbReference type="InterPro" id="IPR031304">
    <property type="entry name" value="SLT_2"/>
</dbReference>
<dbReference type="CDD" id="cd13399">
    <property type="entry name" value="Slt35-like"/>
    <property type="match status" value="1"/>
</dbReference>
<dbReference type="Proteomes" id="UP000435648">
    <property type="component" value="Chromosome"/>
</dbReference>
<dbReference type="InterPro" id="IPR043426">
    <property type="entry name" value="MltB-like"/>
</dbReference>
<evidence type="ECO:0000313" key="4">
    <source>
        <dbReference type="Proteomes" id="UP000435648"/>
    </source>
</evidence>
<dbReference type="GO" id="GO:0008933">
    <property type="term" value="F:peptidoglycan lytic transglycosylase activity"/>
    <property type="evidence" value="ECO:0007669"/>
    <property type="project" value="TreeGrafter"/>
</dbReference>
<dbReference type="SUPFAM" id="SSF53955">
    <property type="entry name" value="Lysozyme-like"/>
    <property type="match status" value="1"/>
</dbReference>
<evidence type="ECO:0000313" key="3">
    <source>
        <dbReference type="EMBL" id="QGZ35497.1"/>
    </source>
</evidence>
<dbReference type="NCBIfam" id="TIGR02283">
    <property type="entry name" value="MltB_2"/>
    <property type="match status" value="1"/>
</dbReference>
<dbReference type="RefSeq" id="WP_158194365.1">
    <property type="nucleotide sequence ID" value="NZ_CP046908.1"/>
</dbReference>
<accession>A0A857C9D5</accession>
<evidence type="ECO:0000259" key="2">
    <source>
        <dbReference type="Pfam" id="PF13406"/>
    </source>
</evidence>
<dbReference type="PANTHER" id="PTHR30163">
    <property type="entry name" value="MEMBRANE-BOUND LYTIC MUREIN TRANSGLYCOSYLASE B"/>
    <property type="match status" value="1"/>
</dbReference>
<dbReference type="Gene3D" id="1.10.530.10">
    <property type="match status" value="1"/>
</dbReference>
<proteinExistence type="predicted"/>
<keyword evidence="1" id="KW-0732">Signal</keyword>
<dbReference type="InterPro" id="IPR023346">
    <property type="entry name" value="Lysozyme-like_dom_sf"/>
</dbReference>
<feature type="signal peptide" evidence="1">
    <location>
        <begin position="1"/>
        <end position="19"/>
    </location>
</feature>
<dbReference type="Gene3D" id="1.10.8.350">
    <property type="entry name" value="Bacterial muramidase"/>
    <property type="match status" value="1"/>
</dbReference>
<dbReference type="Pfam" id="PF13406">
    <property type="entry name" value="SLT_2"/>
    <property type="match status" value="1"/>
</dbReference>
<dbReference type="EMBL" id="CP046908">
    <property type="protein sequence ID" value="QGZ35497.1"/>
    <property type="molecule type" value="Genomic_DNA"/>
</dbReference>
<gene>
    <name evidence="3" type="ORF">GH266_13955</name>
</gene>
<evidence type="ECO:0000256" key="1">
    <source>
        <dbReference type="SAM" id="SignalP"/>
    </source>
</evidence>
<dbReference type="InterPro" id="IPR011970">
    <property type="entry name" value="MltB_2"/>
</dbReference>
<sequence>MRKALVVAALLLSAPLTLAGPAMAAKCGNNAAGFPAWLASFKREAVASGVSSRTVEAALGGMTYNSKVIRLDRNQKSFKLSFEQFLARRAPPSTIAIGKRRMKQHAVVLDRVERKYGVPKEVIVSIWGLESGFGGFMGDIPIFSSLSALAYDCRRSAFFTNELMSALRIADRGQMRISEMKGAWAGEIGQTQFLASSYERFAVDFDGDGRPNLIRSPADVFASTANFLRQHGWSKGGDWSPGTSNYGVLRDWNRAEVYRRTIAHFATELTR</sequence>
<organism evidence="3 4">
    <name type="scientific">Stappia indica</name>
    <dbReference type="NCBI Taxonomy" id="538381"/>
    <lineage>
        <taxon>Bacteria</taxon>
        <taxon>Pseudomonadati</taxon>
        <taxon>Pseudomonadota</taxon>
        <taxon>Alphaproteobacteria</taxon>
        <taxon>Hyphomicrobiales</taxon>
        <taxon>Stappiaceae</taxon>
        <taxon>Stappia</taxon>
    </lineage>
</organism>
<dbReference type="PANTHER" id="PTHR30163:SF8">
    <property type="entry name" value="LYTIC MUREIN TRANSGLYCOSYLASE"/>
    <property type="match status" value="1"/>
</dbReference>